<organism evidence="1 2">
    <name type="scientific">Pseudomonas syringae pv. coryli</name>
    <dbReference type="NCBI Taxonomy" id="317659"/>
    <lineage>
        <taxon>Bacteria</taxon>
        <taxon>Pseudomonadati</taxon>
        <taxon>Pseudomonadota</taxon>
        <taxon>Gammaproteobacteria</taxon>
        <taxon>Pseudomonadales</taxon>
        <taxon>Pseudomonadaceae</taxon>
        <taxon>Pseudomonas</taxon>
    </lineage>
</organism>
<evidence type="ECO:0000313" key="1">
    <source>
        <dbReference type="EMBL" id="KPX08975.1"/>
    </source>
</evidence>
<dbReference type="AlphaFoldDB" id="A0A0N8RAE6"/>
<name>A0A0N8RAE6_9PSED</name>
<keyword evidence="2" id="KW-1185">Reference proteome</keyword>
<dbReference type="EMBL" id="LJQC01000132">
    <property type="protein sequence ID" value="KPX08975.1"/>
    <property type="molecule type" value="Genomic_DNA"/>
</dbReference>
<protein>
    <submittedName>
        <fullName evidence="1">Uncharacterized protein</fullName>
    </submittedName>
</protein>
<accession>A0A0N8RAE6</accession>
<reference evidence="1 2" key="1">
    <citation type="submission" date="2015-09" db="EMBL/GenBank/DDBJ databases">
        <title>Genome announcement of multiple Pseudomonas syringae strains.</title>
        <authorList>
            <person name="Thakur S."/>
            <person name="Wang P.W."/>
            <person name="Gong Y."/>
            <person name="Weir B.S."/>
            <person name="Guttman D.S."/>
        </authorList>
    </citation>
    <scope>NUCLEOTIDE SEQUENCE [LARGE SCALE GENOMIC DNA]</scope>
    <source>
        <strain evidence="1 2">ICMP17001</strain>
    </source>
</reference>
<dbReference type="Proteomes" id="UP000051335">
    <property type="component" value="Unassembled WGS sequence"/>
</dbReference>
<sequence>MGFLRAWSKHMYPRFVGVDNLLPSAWPMKFTLAQAMCSQPDANFIVHQHFHALKMR</sequence>
<evidence type="ECO:0000313" key="2">
    <source>
        <dbReference type="Proteomes" id="UP000051335"/>
    </source>
</evidence>
<dbReference type="PATRIC" id="fig|317659.3.peg.1535"/>
<gene>
    <name evidence="1" type="ORF">ALO75_00893</name>
</gene>
<proteinExistence type="predicted"/>
<comment type="caution">
    <text evidence="1">The sequence shown here is derived from an EMBL/GenBank/DDBJ whole genome shotgun (WGS) entry which is preliminary data.</text>
</comment>